<keyword evidence="4" id="KW-1185">Reference proteome</keyword>
<dbReference type="CDD" id="cd02696">
    <property type="entry name" value="MurNAc-LAA"/>
    <property type="match status" value="1"/>
</dbReference>
<dbReference type="Pfam" id="PF01520">
    <property type="entry name" value="Amidase_3"/>
    <property type="match status" value="1"/>
</dbReference>
<dbReference type="Gene3D" id="3.20.20.370">
    <property type="entry name" value="Glycoside hydrolase/deacetylase"/>
    <property type="match status" value="1"/>
</dbReference>
<dbReference type="EMBL" id="JACVHF010000008">
    <property type="protein sequence ID" value="MBC9784742.1"/>
    <property type="molecule type" value="Genomic_DNA"/>
</dbReference>
<dbReference type="InterPro" id="IPR011330">
    <property type="entry name" value="Glyco_hydro/deAcase_b/a-brl"/>
</dbReference>
<keyword evidence="1" id="KW-1133">Transmembrane helix</keyword>
<sequence length="518" mass="57393">MILVAKRRWVLAIAAIILAAIGSGLYWYFRSTPSPPPSEEPVALPPLHGKKILIDVGHGGIDGGANTKDGTLEKTINLHVSLALKQAIEKRGGEVIINRETDQDLSNLPPNDPRRYRTDLNNRIDWANQNKGDLLLSLHMNSSSSPNVRGSILLYHPQEPHTPQSKELALVLQKELNSFYSGYAKQGEVYRHQPVFGDYYVLEYTKLPSVIVEMGFITNDNDRALFGQKNFQDAIAERIAEGVVRYFSKAPAQKAMTDDLSPQESPEILNVDNPMEPLTSTVSTNNSQGKKGKLAIIIDDFGNHASGVDRFFSINRPLTMAIMPFFEDSKELAARAYTLGFEVMVHMPMESNQVPVTWHGPRYIAKGMSHDDVKHILDDAKSIMPFAIGVNNHMGVGVSQDKTSARFTLEEIKKHQWIFVDSRTTDDSVFPSLAKEVHVPLLQRNVFLDHDKGGSVETVKQQLLEAGKLALQKGQAIAIGHVGGQGPYTAQAIQEMIAPLEQMGVEFVFVSDLLLNNP</sequence>
<dbReference type="SUPFAM" id="SSF53187">
    <property type="entry name" value="Zn-dependent exopeptidases"/>
    <property type="match status" value="1"/>
</dbReference>
<dbReference type="SMART" id="SM00646">
    <property type="entry name" value="Ami_3"/>
    <property type="match status" value="1"/>
</dbReference>
<dbReference type="Gene3D" id="3.40.630.40">
    <property type="entry name" value="Zn-dependent exopeptidases"/>
    <property type="match status" value="1"/>
</dbReference>
<dbReference type="RefSeq" id="WP_188040000.1">
    <property type="nucleotide sequence ID" value="NZ_JACVHF010000008.1"/>
</dbReference>
<protein>
    <submittedName>
        <fullName evidence="3">Divergent polysaccharide deacetylase family protein</fullName>
    </submittedName>
</protein>
<dbReference type="PANTHER" id="PTHR30105:SF2">
    <property type="entry name" value="DIVERGENT POLYSACCHARIDE DEACETYLASE SUPERFAMILY"/>
    <property type="match status" value="1"/>
</dbReference>
<evidence type="ECO:0000256" key="1">
    <source>
        <dbReference type="SAM" id="Phobius"/>
    </source>
</evidence>
<dbReference type="Pfam" id="PF04748">
    <property type="entry name" value="Polysacc_deac_2"/>
    <property type="match status" value="1"/>
</dbReference>
<gene>
    <name evidence="3" type="ORF">H1S01_09490</name>
</gene>
<feature type="domain" description="MurNAc-LAA" evidence="2">
    <location>
        <begin position="124"/>
        <end position="244"/>
    </location>
</feature>
<reference evidence="3 4" key="1">
    <citation type="submission" date="2020-07" db="EMBL/GenBank/DDBJ databases">
        <title>Draft whole-genome sequence of Heliobacterium chlorum DSM 3682, type strain.</title>
        <authorList>
            <person name="Kyndt J.A."/>
            <person name="Meyer T.E."/>
            <person name="Imhoff J.F."/>
        </authorList>
    </citation>
    <scope>NUCLEOTIDE SEQUENCE [LARGE SCALE GENOMIC DNA]</scope>
    <source>
        <strain evidence="3 4">DSM 3682</strain>
    </source>
</reference>
<accession>A0ABR7T1T6</accession>
<feature type="transmembrane region" description="Helical" evidence="1">
    <location>
        <begin position="9"/>
        <end position="29"/>
    </location>
</feature>
<proteinExistence type="predicted"/>
<name>A0ABR7T1T6_HELCL</name>
<dbReference type="Proteomes" id="UP000617402">
    <property type="component" value="Unassembled WGS sequence"/>
</dbReference>
<keyword evidence="1" id="KW-0472">Membrane</keyword>
<dbReference type="CDD" id="cd10936">
    <property type="entry name" value="CE4_DAC2"/>
    <property type="match status" value="1"/>
</dbReference>
<dbReference type="SUPFAM" id="SSF88713">
    <property type="entry name" value="Glycoside hydrolase/deacetylase"/>
    <property type="match status" value="1"/>
</dbReference>
<dbReference type="InterPro" id="IPR006837">
    <property type="entry name" value="Divergent_DAC"/>
</dbReference>
<comment type="caution">
    <text evidence="3">The sequence shown here is derived from an EMBL/GenBank/DDBJ whole genome shotgun (WGS) entry which is preliminary data.</text>
</comment>
<evidence type="ECO:0000313" key="3">
    <source>
        <dbReference type="EMBL" id="MBC9784742.1"/>
    </source>
</evidence>
<evidence type="ECO:0000313" key="4">
    <source>
        <dbReference type="Proteomes" id="UP000617402"/>
    </source>
</evidence>
<evidence type="ECO:0000259" key="2">
    <source>
        <dbReference type="SMART" id="SM00646"/>
    </source>
</evidence>
<keyword evidence="1" id="KW-0812">Transmembrane</keyword>
<dbReference type="InterPro" id="IPR002508">
    <property type="entry name" value="MurNAc-LAA_cat"/>
</dbReference>
<dbReference type="PANTHER" id="PTHR30105">
    <property type="entry name" value="UNCHARACTERIZED YIBQ-RELATED"/>
    <property type="match status" value="1"/>
</dbReference>
<organism evidence="3 4">
    <name type="scientific">Heliobacterium chlorum</name>
    <dbReference type="NCBI Taxonomy" id="2698"/>
    <lineage>
        <taxon>Bacteria</taxon>
        <taxon>Bacillati</taxon>
        <taxon>Bacillota</taxon>
        <taxon>Clostridia</taxon>
        <taxon>Eubacteriales</taxon>
        <taxon>Heliobacteriaceae</taxon>
        <taxon>Heliobacterium</taxon>
    </lineage>
</organism>